<reference evidence="8" key="1">
    <citation type="submission" date="2023-08" db="EMBL/GenBank/DDBJ databases">
        <title>The draft genome of Tsukamurella strandjordii strain 050030.</title>
        <authorList>
            <person name="Zhao F."/>
            <person name="Feng Y."/>
            <person name="Zong Z."/>
        </authorList>
    </citation>
    <scope>NUCLEOTIDE SEQUENCE</scope>
    <source>
        <strain evidence="8">050030</strain>
    </source>
</reference>
<dbReference type="GO" id="GO:0016020">
    <property type="term" value="C:membrane"/>
    <property type="evidence" value="ECO:0007669"/>
    <property type="project" value="UniProtKB-SubCell"/>
</dbReference>
<sequence length="287" mass="31261">MKRILAVVVVLLTLTATACSSTEPANEIKLGVVDIGKPHWKVFTDLAKEKGFAVKLVSFSDYNAPNPALADSSIDLNQFQHVRYLAAYNTKNTVRLTPVGATQIYPLQLYSKKYRSIDALPAGASVGLSDNPANQIRPLLSLKAAGLVTFRDGAGTWKSTLADVDRERSKVTLVTLDPTQIGPALDSLDAGFVDDTFATKLGLTTKDSIYTDDPNRPDLAQYVNIFAARENDPRIADYTRLAAIYHDDRVHRAVVADAGEAAVFRTESPEQLRATLTQTEEALKAPK</sequence>
<protein>
    <submittedName>
        <fullName evidence="8">MetQ/NlpA family ABC transporter substrate-binding protein</fullName>
    </submittedName>
</protein>
<name>A0AA90NML7_9ACTN</name>
<evidence type="ECO:0000256" key="5">
    <source>
        <dbReference type="ARBA" id="ARBA00023139"/>
    </source>
</evidence>
<dbReference type="EMBL" id="JAUTIX010000002">
    <property type="protein sequence ID" value="MDP0397249.1"/>
    <property type="molecule type" value="Genomic_DNA"/>
</dbReference>
<keyword evidence="6" id="KW-0449">Lipoprotein</keyword>
<evidence type="ECO:0000256" key="1">
    <source>
        <dbReference type="ARBA" id="ARBA00004635"/>
    </source>
</evidence>
<feature type="signal peptide" evidence="7">
    <location>
        <begin position="1"/>
        <end position="18"/>
    </location>
</feature>
<keyword evidence="5" id="KW-0564">Palmitate</keyword>
<dbReference type="AlphaFoldDB" id="A0AA90NML7"/>
<dbReference type="PANTHER" id="PTHR30429:SF1">
    <property type="entry name" value="D-METHIONINE-BINDING LIPOPROTEIN METQ-RELATED"/>
    <property type="match status" value="1"/>
</dbReference>
<dbReference type="Gene3D" id="3.40.190.10">
    <property type="entry name" value="Periplasmic binding protein-like II"/>
    <property type="match status" value="2"/>
</dbReference>
<keyword evidence="9" id="KW-1185">Reference proteome</keyword>
<dbReference type="InterPro" id="IPR004872">
    <property type="entry name" value="Lipoprotein_NlpA"/>
</dbReference>
<accession>A0AA90NML7</accession>
<evidence type="ECO:0000256" key="6">
    <source>
        <dbReference type="ARBA" id="ARBA00023288"/>
    </source>
</evidence>
<evidence type="ECO:0000256" key="2">
    <source>
        <dbReference type="ARBA" id="ARBA00008973"/>
    </source>
</evidence>
<dbReference type="Pfam" id="PF03180">
    <property type="entry name" value="Lipoprotein_9"/>
    <property type="match status" value="1"/>
</dbReference>
<feature type="chain" id="PRO_5041705903" evidence="7">
    <location>
        <begin position="19"/>
        <end position="287"/>
    </location>
</feature>
<evidence type="ECO:0000256" key="7">
    <source>
        <dbReference type="SAM" id="SignalP"/>
    </source>
</evidence>
<dbReference type="PROSITE" id="PS51257">
    <property type="entry name" value="PROKAR_LIPOPROTEIN"/>
    <property type="match status" value="1"/>
</dbReference>
<dbReference type="RefSeq" id="WP_305110487.1">
    <property type="nucleotide sequence ID" value="NZ_JAUTIX010000002.1"/>
</dbReference>
<proteinExistence type="inferred from homology"/>
<dbReference type="Proteomes" id="UP001178281">
    <property type="component" value="Unassembled WGS sequence"/>
</dbReference>
<organism evidence="8 9">
    <name type="scientific">Tsukamurella strandjordii</name>
    <dbReference type="NCBI Taxonomy" id="147577"/>
    <lineage>
        <taxon>Bacteria</taxon>
        <taxon>Bacillati</taxon>
        <taxon>Actinomycetota</taxon>
        <taxon>Actinomycetes</taxon>
        <taxon>Mycobacteriales</taxon>
        <taxon>Tsukamurellaceae</taxon>
        <taxon>Tsukamurella</taxon>
    </lineage>
</organism>
<evidence type="ECO:0000313" key="8">
    <source>
        <dbReference type="EMBL" id="MDP0397249.1"/>
    </source>
</evidence>
<dbReference type="PANTHER" id="PTHR30429">
    <property type="entry name" value="D-METHIONINE-BINDING LIPOPROTEIN METQ"/>
    <property type="match status" value="1"/>
</dbReference>
<comment type="subcellular location">
    <subcellularLocation>
        <location evidence="1">Membrane</location>
        <topology evidence="1">Lipid-anchor</topology>
    </subcellularLocation>
</comment>
<evidence type="ECO:0000313" key="9">
    <source>
        <dbReference type="Proteomes" id="UP001178281"/>
    </source>
</evidence>
<evidence type="ECO:0000256" key="3">
    <source>
        <dbReference type="ARBA" id="ARBA00022729"/>
    </source>
</evidence>
<keyword evidence="3 7" id="KW-0732">Signal</keyword>
<dbReference type="SUPFAM" id="SSF53850">
    <property type="entry name" value="Periplasmic binding protein-like II"/>
    <property type="match status" value="1"/>
</dbReference>
<keyword evidence="4" id="KW-0472">Membrane</keyword>
<gene>
    <name evidence="8" type="ORF">Q7X28_04855</name>
</gene>
<evidence type="ECO:0000256" key="4">
    <source>
        <dbReference type="ARBA" id="ARBA00023136"/>
    </source>
</evidence>
<comment type="similarity">
    <text evidence="2">Belongs to the NlpA lipoprotein family.</text>
</comment>
<comment type="caution">
    <text evidence="8">The sequence shown here is derived from an EMBL/GenBank/DDBJ whole genome shotgun (WGS) entry which is preliminary data.</text>
</comment>